<proteinExistence type="predicted"/>
<feature type="region of interest" description="Disordered" evidence="1">
    <location>
        <begin position="274"/>
        <end position="298"/>
    </location>
</feature>
<keyword evidence="3" id="KW-1185">Reference proteome</keyword>
<feature type="compositionally biased region" description="Low complexity" evidence="1">
    <location>
        <begin position="420"/>
        <end position="430"/>
    </location>
</feature>
<feature type="compositionally biased region" description="Low complexity" evidence="1">
    <location>
        <begin position="45"/>
        <end position="65"/>
    </location>
</feature>
<feature type="compositionally biased region" description="Polar residues" evidence="1">
    <location>
        <begin position="82"/>
        <end position="94"/>
    </location>
</feature>
<sequence length="849" mass="91314">MPSFILRKLRSRSTSQQRQVDNEIISPSSRRGSSVGGGSGKRTNSMSSKSTLKSSPSISSKSKQSPAAIVSPERRKFLGSKQRPNMYSMSSGSTPPSPNKRVGRQISNSSDADSMAYSSNASEGSDGVFMTAFDRCPPTFSDDVLDRADIFPTPSADIGGTRTWETDHELAVLEEMSNEWTMFSDPSFENRNNQHPRNVSKNMGAMQRDDVDNDDMENGDYGGMPKEKSARLVSPDRTDVALTSTDAATAAAAVATPDDDLSAWGFTPTAAATTTTAMDSAESLTTKRPTTTTHHESDDLQDVFGSNFFGSGFDDNDGFFEQSDWTSPKSSTSDNIGGAVGDEANDPWGQMKGGVNPFEAKKDEDTGSVVFTNVTLPDPITPTTEPTFSHPLKQQQQPHGKTKNEVVVSFEDYNHEIIQSPSNSSFSSRPNGERNVSSDRSNRPPVTSKSHRRINSNGSQGSRRRGKSGGSVGSNSSAVDQILEHYRQKRLAKHNGKNSSATSSTVSSSNHRSIPSMDSLSSVPSSDMAAAVAAAPAVAALSIMHNQKSSPLNDTMASVQSSSLGPTSSSQSSPPLSTNRNNNGVVDWPDDNGPAAPPRPSRNVNKTARVDDVADQFLMANIEATIGPRGSAPDIESLRVSPRRRSRQASDAQSIDSRTSRNSRYSFRTYESNRSSLKGANSMSPESKSVANDLFRLEAQLAEVARQQELQGDEPVSSRKEVIFVDDNALDKNNSSNDMSNNNGCIGAEPVPRLNPISVVAPPGKLGILLLNNKVGGISSTPTHVSAVRSESVLAGKVQVGDQLMKIDGEDVSHCNSKQIMAIMASKSKFERVLEFRCLQSSDDPQEWI</sequence>
<gene>
    <name evidence="2" type="ORF">QTG54_014305</name>
</gene>
<feature type="region of interest" description="Disordered" evidence="1">
    <location>
        <begin position="374"/>
        <end position="403"/>
    </location>
</feature>
<feature type="compositionally biased region" description="Low complexity" evidence="1">
    <location>
        <begin position="499"/>
        <end position="523"/>
    </location>
</feature>
<comment type="caution">
    <text evidence="2">The sequence shown here is derived from an EMBL/GenBank/DDBJ whole genome shotgun (WGS) entry which is preliminary data.</text>
</comment>
<feature type="compositionally biased region" description="Polar residues" evidence="1">
    <location>
        <begin position="374"/>
        <end position="399"/>
    </location>
</feature>
<feature type="compositionally biased region" description="Polar residues" evidence="1">
    <location>
        <begin position="105"/>
        <end position="123"/>
    </location>
</feature>
<dbReference type="Gene3D" id="2.30.42.10">
    <property type="match status" value="1"/>
</dbReference>
<accession>A0AAD9D716</accession>
<dbReference type="Proteomes" id="UP001224775">
    <property type="component" value="Unassembled WGS sequence"/>
</dbReference>
<feature type="compositionally biased region" description="Polar residues" evidence="1">
    <location>
        <begin position="323"/>
        <end position="335"/>
    </location>
</feature>
<feature type="region of interest" description="Disordered" evidence="1">
    <location>
        <begin position="628"/>
        <end position="687"/>
    </location>
</feature>
<feature type="region of interest" description="Disordered" evidence="1">
    <location>
        <begin position="1"/>
        <end position="124"/>
    </location>
</feature>
<dbReference type="SUPFAM" id="SSF50156">
    <property type="entry name" value="PDZ domain-like"/>
    <property type="match status" value="1"/>
</dbReference>
<evidence type="ECO:0008006" key="4">
    <source>
        <dbReference type="Google" id="ProtNLM"/>
    </source>
</evidence>
<organism evidence="2 3">
    <name type="scientific">Skeletonema marinoi</name>
    <dbReference type="NCBI Taxonomy" id="267567"/>
    <lineage>
        <taxon>Eukaryota</taxon>
        <taxon>Sar</taxon>
        <taxon>Stramenopiles</taxon>
        <taxon>Ochrophyta</taxon>
        <taxon>Bacillariophyta</taxon>
        <taxon>Coscinodiscophyceae</taxon>
        <taxon>Thalassiosirophycidae</taxon>
        <taxon>Thalassiosirales</taxon>
        <taxon>Skeletonemataceae</taxon>
        <taxon>Skeletonema</taxon>
        <taxon>Skeletonema marinoi-dohrnii complex</taxon>
    </lineage>
</organism>
<evidence type="ECO:0000313" key="3">
    <source>
        <dbReference type="Proteomes" id="UP001224775"/>
    </source>
</evidence>
<feature type="region of interest" description="Disordered" evidence="1">
    <location>
        <begin position="322"/>
        <end position="350"/>
    </location>
</feature>
<feature type="region of interest" description="Disordered" evidence="1">
    <location>
        <begin position="418"/>
        <end position="478"/>
    </location>
</feature>
<dbReference type="AlphaFoldDB" id="A0AAD9D716"/>
<protein>
    <recommendedName>
        <fullName evidence="4">PDZ domain-containing protein</fullName>
    </recommendedName>
</protein>
<feature type="compositionally biased region" description="Low complexity" evidence="1">
    <location>
        <begin position="558"/>
        <end position="578"/>
    </location>
</feature>
<dbReference type="InterPro" id="IPR036034">
    <property type="entry name" value="PDZ_sf"/>
</dbReference>
<feature type="compositionally biased region" description="Polar residues" evidence="1">
    <location>
        <begin position="655"/>
        <end position="687"/>
    </location>
</feature>
<dbReference type="EMBL" id="JATAAI010000035">
    <property type="protein sequence ID" value="KAK1735239.1"/>
    <property type="molecule type" value="Genomic_DNA"/>
</dbReference>
<evidence type="ECO:0000313" key="2">
    <source>
        <dbReference type="EMBL" id="KAK1735239.1"/>
    </source>
</evidence>
<feature type="region of interest" description="Disordered" evidence="1">
    <location>
        <begin position="549"/>
        <end position="609"/>
    </location>
</feature>
<evidence type="ECO:0000256" key="1">
    <source>
        <dbReference type="SAM" id="MobiDB-lite"/>
    </source>
</evidence>
<reference evidence="2" key="1">
    <citation type="submission" date="2023-06" db="EMBL/GenBank/DDBJ databases">
        <title>Survivors Of The Sea: Transcriptome response of Skeletonema marinoi to long-term dormancy.</title>
        <authorList>
            <person name="Pinder M.I.M."/>
            <person name="Kourtchenko O."/>
            <person name="Robertson E.K."/>
            <person name="Larsson T."/>
            <person name="Maumus F."/>
            <person name="Osuna-Cruz C.M."/>
            <person name="Vancaester E."/>
            <person name="Stenow R."/>
            <person name="Vandepoele K."/>
            <person name="Ploug H."/>
            <person name="Bruchert V."/>
            <person name="Godhe A."/>
            <person name="Topel M."/>
        </authorList>
    </citation>
    <scope>NUCLEOTIDE SEQUENCE</scope>
    <source>
        <strain evidence="2">R05AC</strain>
    </source>
</reference>
<name>A0AAD9D716_9STRA</name>
<feature type="region of interest" description="Disordered" evidence="1">
    <location>
        <begin position="490"/>
        <end position="523"/>
    </location>
</feature>